<evidence type="ECO:0000256" key="2">
    <source>
        <dbReference type="ARBA" id="ARBA00023043"/>
    </source>
</evidence>
<dbReference type="OrthoDB" id="539213at2759"/>
<evidence type="ECO:0000256" key="3">
    <source>
        <dbReference type="PROSITE-ProRule" id="PRU00023"/>
    </source>
</evidence>
<feature type="repeat" description="ANK" evidence="3">
    <location>
        <begin position="246"/>
        <end position="278"/>
    </location>
</feature>
<dbReference type="Pfam" id="PF12796">
    <property type="entry name" value="Ank_2"/>
    <property type="match status" value="1"/>
</dbReference>
<dbReference type="PANTHER" id="PTHR24123">
    <property type="entry name" value="ANKYRIN REPEAT-CONTAINING"/>
    <property type="match status" value="1"/>
</dbReference>
<name>A0A0F4YIR2_RASE3</name>
<keyword evidence="2 3" id="KW-0040">ANK repeat</keyword>
<dbReference type="Proteomes" id="UP000053958">
    <property type="component" value="Unassembled WGS sequence"/>
</dbReference>
<evidence type="ECO:0000313" key="5">
    <source>
        <dbReference type="Proteomes" id="UP000053958"/>
    </source>
</evidence>
<dbReference type="SMART" id="SM00248">
    <property type="entry name" value="ANK"/>
    <property type="match status" value="4"/>
</dbReference>
<comment type="caution">
    <text evidence="4">The sequence shown here is derived from an EMBL/GenBank/DDBJ whole genome shotgun (WGS) entry which is preliminary data.</text>
</comment>
<reference evidence="4 5" key="1">
    <citation type="submission" date="2015-04" db="EMBL/GenBank/DDBJ databases">
        <authorList>
            <person name="Heijne W.H."/>
            <person name="Fedorova N.D."/>
            <person name="Nierman W.C."/>
            <person name="Vollebregt A.W."/>
            <person name="Zhao Z."/>
            <person name="Wu L."/>
            <person name="Kumar M."/>
            <person name="Stam H."/>
            <person name="van den Berg M.A."/>
            <person name="Pel H.J."/>
        </authorList>
    </citation>
    <scope>NUCLEOTIDE SEQUENCE [LARGE SCALE GENOMIC DNA]</scope>
    <source>
        <strain evidence="4 5">CBS 393.64</strain>
    </source>
</reference>
<dbReference type="PROSITE" id="PS50297">
    <property type="entry name" value="ANK_REP_REGION"/>
    <property type="match status" value="1"/>
</dbReference>
<sequence length="359" mass="40827">MKRTLSSSIENVSVKRQHLPSSPSQTVNVKLLRLLPLELLFIILEYLPFQTLMNLIQTPSWLSDNICKLFLSKEYFVRLPLHHQSKLLSFITREWLRRGKANDFEVSLKTLLNWVSSLFTDRSGFLPLHFAVVGGILELIQLCLDKRPPCPETMKSVSNFAITNGAPKFAIEYLFERNPETILNLPGSLLVKAMNAGRLDILELLLDKANPDDLAMLHVAAQSGCDDLIEELSKNLNSLDDIVDKHQRTALHLAASESDRDMMRLLVKLGCSISSQDAQGRTVLHHAVLPVCEIDFCQPESEIKAVKRCVRWLIRQGVDKGARDVFGETPYDYVKEELIDWRILKPSPQSRRNISMKEN</sequence>
<dbReference type="InterPro" id="IPR051165">
    <property type="entry name" value="Multifunctional_ANK_Repeat"/>
</dbReference>
<dbReference type="PANTHER" id="PTHR24123:SF33">
    <property type="entry name" value="PROTEIN HOS4"/>
    <property type="match status" value="1"/>
</dbReference>
<accession>A0A0F4YIR2</accession>
<dbReference type="RefSeq" id="XP_013324627.1">
    <property type="nucleotide sequence ID" value="XM_013469173.1"/>
</dbReference>
<dbReference type="SUPFAM" id="SSF48403">
    <property type="entry name" value="Ankyrin repeat"/>
    <property type="match status" value="1"/>
</dbReference>
<dbReference type="InterPro" id="IPR036770">
    <property type="entry name" value="Ankyrin_rpt-contain_sf"/>
</dbReference>
<dbReference type="EMBL" id="LASV01000513">
    <property type="protein sequence ID" value="KKA18015.1"/>
    <property type="molecule type" value="Genomic_DNA"/>
</dbReference>
<dbReference type="Gene3D" id="1.25.40.20">
    <property type="entry name" value="Ankyrin repeat-containing domain"/>
    <property type="match status" value="1"/>
</dbReference>
<evidence type="ECO:0000256" key="1">
    <source>
        <dbReference type="ARBA" id="ARBA00022737"/>
    </source>
</evidence>
<dbReference type="GeneID" id="25320305"/>
<protein>
    <submittedName>
        <fullName evidence="4">Uncharacterized protein</fullName>
    </submittedName>
</protein>
<keyword evidence="1" id="KW-0677">Repeat</keyword>
<organism evidence="4 5">
    <name type="scientific">Rasamsonia emersonii (strain ATCC 16479 / CBS 393.64 / IMI 116815)</name>
    <dbReference type="NCBI Taxonomy" id="1408163"/>
    <lineage>
        <taxon>Eukaryota</taxon>
        <taxon>Fungi</taxon>
        <taxon>Dikarya</taxon>
        <taxon>Ascomycota</taxon>
        <taxon>Pezizomycotina</taxon>
        <taxon>Eurotiomycetes</taxon>
        <taxon>Eurotiomycetidae</taxon>
        <taxon>Eurotiales</taxon>
        <taxon>Trichocomaceae</taxon>
        <taxon>Rasamsonia</taxon>
    </lineage>
</organism>
<evidence type="ECO:0000313" key="4">
    <source>
        <dbReference type="EMBL" id="KKA18015.1"/>
    </source>
</evidence>
<dbReference type="InterPro" id="IPR002110">
    <property type="entry name" value="Ankyrin_rpt"/>
</dbReference>
<proteinExistence type="predicted"/>
<keyword evidence="5" id="KW-1185">Reference proteome</keyword>
<dbReference type="AlphaFoldDB" id="A0A0F4YIR2"/>
<dbReference type="STRING" id="1408163.A0A0F4YIR2"/>
<gene>
    <name evidence="4" type="ORF">T310_8040</name>
</gene>
<dbReference type="PROSITE" id="PS50088">
    <property type="entry name" value="ANK_REPEAT"/>
    <property type="match status" value="1"/>
</dbReference>